<evidence type="ECO:0000313" key="3">
    <source>
        <dbReference type="Proteomes" id="UP001500902"/>
    </source>
</evidence>
<organism evidence="2 3">
    <name type="scientific">Nonomuraea antimicrobica</name>
    <dbReference type="NCBI Taxonomy" id="561173"/>
    <lineage>
        <taxon>Bacteria</taxon>
        <taxon>Bacillati</taxon>
        <taxon>Actinomycetota</taxon>
        <taxon>Actinomycetes</taxon>
        <taxon>Streptosporangiales</taxon>
        <taxon>Streptosporangiaceae</taxon>
        <taxon>Nonomuraea</taxon>
    </lineage>
</organism>
<reference evidence="3" key="1">
    <citation type="journal article" date="2019" name="Int. J. Syst. Evol. Microbiol.">
        <title>The Global Catalogue of Microorganisms (GCM) 10K type strain sequencing project: providing services to taxonomists for standard genome sequencing and annotation.</title>
        <authorList>
            <consortium name="The Broad Institute Genomics Platform"/>
            <consortium name="The Broad Institute Genome Sequencing Center for Infectious Disease"/>
            <person name="Wu L."/>
            <person name="Ma J."/>
        </authorList>
    </citation>
    <scope>NUCLEOTIDE SEQUENCE [LARGE SCALE GENOMIC DNA]</scope>
    <source>
        <strain evidence="3">JCM 16904</strain>
    </source>
</reference>
<proteinExistence type="predicted"/>
<feature type="compositionally biased region" description="Low complexity" evidence="1">
    <location>
        <begin position="45"/>
        <end position="54"/>
    </location>
</feature>
<evidence type="ECO:0000313" key="2">
    <source>
        <dbReference type="EMBL" id="GAA3684177.1"/>
    </source>
</evidence>
<protein>
    <submittedName>
        <fullName evidence="2">Uncharacterized protein</fullName>
    </submittedName>
</protein>
<sequence>MGLDLPAGLSGVYDMVRDEAPWSKEWNEERNLHEAQAWMEVGSAAQEAAGQADAAARHIRGGGQQGR</sequence>
<name>A0ABP7CCN4_9ACTN</name>
<dbReference type="EMBL" id="BAAAZP010000101">
    <property type="protein sequence ID" value="GAA3684177.1"/>
    <property type="molecule type" value="Genomic_DNA"/>
</dbReference>
<comment type="caution">
    <text evidence="2">The sequence shown here is derived from an EMBL/GenBank/DDBJ whole genome shotgun (WGS) entry which is preliminary data.</text>
</comment>
<accession>A0ABP7CCN4</accession>
<evidence type="ECO:0000256" key="1">
    <source>
        <dbReference type="SAM" id="MobiDB-lite"/>
    </source>
</evidence>
<dbReference type="Proteomes" id="UP001500902">
    <property type="component" value="Unassembled WGS sequence"/>
</dbReference>
<gene>
    <name evidence="2" type="ORF">GCM10022224_056030</name>
</gene>
<keyword evidence="3" id="KW-1185">Reference proteome</keyword>
<feature type="region of interest" description="Disordered" evidence="1">
    <location>
        <begin position="45"/>
        <end position="67"/>
    </location>
</feature>
<dbReference type="RefSeq" id="WP_344884447.1">
    <property type="nucleotide sequence ID" value="NZ_BAAAZP010000101.1"/>
</dbReference>